<feature type="compositionally biased region" description="Polar residues" evidence="1">
    <location>
        <begin position="1"/>
        <end position="16"/>
    </location>
</feature>
<sequence>MWTESTRNSTAKSSGSEGKPQLIPPLPLEKIRTAHSTPLIACCFHRTKAWTSSNKRLTRQRCGPRSIFRDKDVNEASSSSGDSSAGMPSFRQSETLARTPRHEMPPLIPMENSSSSPHHICVCEECKMTTLGRRSHPAVNAAFLVRSTSSTIPSSRYLVTQPPHLSLSSDNLGSMLSEEPVLCGEEDAAAFDEGPPPADVPIMPLHRSVYSEQIPSPMMPVEPAKPAVSCQSSAAPCVASPTDASSLSVDEDEKRDPSTQRPRQRFHLRLTIPLMRPRDTRQQQQRESSQKPSPSLSVGSGLATAKVPFLAPPDRHSPFQTPRSPSKLMMHTSPIFRIVRVMKG</sequence>
<name>A0A0G4EDB1_VITBC</name>
<dbReference type="AlphaFoldDB" id="A0A0G4EDB1"/>
<keyword evidence="3" id="KW-1185">Reference proteome</keyword>
<feature type="region of interest" description="Disordered" evidence="1">
    <location>
        <begin position="1"/>
        <end position="25"/>
    </location>
</feature>
<dbReference type="EMBL" id="CDMY01000158">
    <property type="protein sequence ID" value="CEL93342.1"/>
    <property type="molecule type" value="Genomic_DNA"/>
</dbReference>
<dbReference type="InParanoid" id="A0A0G4EDB1"/>
<reference evidence="2 3" key="1">
    <citation type="submission" date="2014-11" db="EMBL/GenBank/DDBJ databases">
        <authorList>
            <person name="Zhu J."/>
            <person name="Qi W."/>
            <person name="Song R."/>
        </authorList>
    </citation>
    <scope>NUCLEOTIDE SEQUENCE [LARGE SCALE GENOMIC DNA]</scope>
</reference>
<organism evidence="2 3">
    <name type="scientific">Vitrella brassicaformis (strain CCMP3155)</name>
    <dbReference type="NCBI Taxonomy" id="1169540"/>
    <lineage>
        <taxon>Eukaryota</taxon>
        <taxon>Sar</taxon>
        <taxon>Alveolata</taxon>
        <taxon>Colpodellida</taxon>
        <taxon>Vitrellaceae</taxon>
        <taxon>Vitrella</taxon>
    </lineage>
</organism>
<dbReference type="VEuPathDB" id="CryptoDB:Vbra_20175"/>
<feature type="region of interest" description="Disordered" evidence="1">
    <location>
        <begin position="236"/>
        <end position="331"/>
    </location>
</feature>
<feature type="region of interest" description="Disordered" evidence="1">
    <location>
        <begin position="68"/>
        <end position="90"/>
    </location>
</feature>
<evidence type="ECO:0000256" key="1">
    <source>
        <dbReference type="SAM" id="MobiDB-lite"/>
    </source>
</evidence>
<protein>
    <submittedName>
        <fullName evidence="2">Uncharacterized protein</fullName>
    </submittedName>
</protein>
<feature type="compositionally biased region" description="Polar residues" evidence="1">
    <location>
        <begin position="282"/>
        <end position="298"/>
    </location>
</feature>
<gene>
    <name evidence="2" type="ORF">Vbra_20175</name>
</gene>
<evidence type="ECO:0000313" key="2">
    <source>
        <dbReference type="EMBL" id="CEL93342.1"/>
    </source>
</evidence>
<dbReference type="Proteomes" id="UP000041254">
    <property type="component" value="Unassembled WGS sequence"/>
</dbReference>
<feature type="compositionally biased region" description="Low complexity" evidence="1">
    <location>
        <begin position="76"/>
        <end position="86"/>
    </location>
</feature>
<evidence type="ECO:0000313" key="3">
    <source>
        <dbReference type="Proteomes" id="UP000041254"/>
    </source>
</evidence>
<accession>A0A0G4EDB1</accession>
<proteinExistence type="predicted"/>